<sequence length="178" mass="19571">MAKKPALWVGGAMIALGIILFIGTLTRVNIWLYVWPSLIILLGVLLLVRPRMLGSQTNVDFHLLGDVNLGSDWPVHSQEIWNVIGDTVLDLSRADFPEGETNLRVMGFVGDVKVRLPEAVGVKLNATGLVVDGNLFGMKDTGIFTPVQLESDNYASAAQRVNIETGYFIHEINLERSL</sequence>
<feature type="transmembrane region" description="Helical" evidence="1">
    <location>
        <begin position="7"/>
        <end position="24"/>
    </location>
</feature>
<evidence type="ECO:0000259" key="2">
    <source>
        <dbReference type="Pfam" id="PF09922"/>
    </source>
</evidence>
<feature type="transmembrane region" description="Helical" evidence="1">
    <location>
        <begin position="30"/>
        <end position="48"/>
    </location>
</feature>
<dbReference type="Pfam" id="PF09922">
    <property type="entry name" value="LiaF-like_C"/>
    <property type="match status" value="1"/>
</dbReference>
<dbReference type="RefSeq" id="WP_075061343.1">
    <property type="nucleotide sequence ID" value="NZ_LGCL01000010.1"/>
</dbReference>
<organism evidence="3 4">
    <name type="scientific">Ornatilinea apprima</name>
    <dbReference type="NCBI Taxonomy" id="1134406"/>
    <lineage>
        <taxon>Bacteria</taxon>
        <taxon>Bacillati</taxon>
        <taxon>Chloroflexota</taxon>
        <taxon>Anaerolineae</taxon>
        <taxon>Anaerolineales</taxon>
        <taxon>Anaerolineaceae</taxon>
        <taxon>Ornatilinea</taxon>
    </lineage>
</organism>
<evidence type="ECO:0000313" key="4">
    <source>
        <dbReference type="Proteomes" id="UP000050417"/>
    </source>
</evidence>
<dbReference type="STRING" id="1134406.ADN00_02290"/>
<keyword evidence="1" id="KW-0472">Membrane</keyword>
<keyword evidence="1" id="KW-1133">Transmembrane helix</keyword>
<accession>A0A0P6XSD9</accession>
<protein>
    <recommendedName>
        <fullName evidence="2">Cell wall-active antibiotics response LiaF-like C-terminal domain-containing protein</fullName>
    </recommendedName>
</protein>
<dbReference type="NCBIfam" id="NF040535">
    <property type="entry name" value="LiaF_C_term"/>
    <property type="match status" value="1"/>
</dbReference>
<proteinExistence type="predicted"/>
<feature type="domain" description="Cell wall-active antibiotics response LiaF-like C-terminal" evidence="2">
    <location>
        <begin position="71"/>
        <end position="172"/>
    </location>
</feature>
<evidence type="ECO:0000256" key="1">
    <source>
        <dbReference type="SAM" id="Phobius"/>
    </source>
</evidence>
<dbReference type="OrthoDB" id="2351415at2"/>
<reference evidence="3 4" key="1">
    <citation type="submission" date="2015-07" db="EMBL/GenBank/DDBJ databases">
        <title>Genome sequence of Ornatilinea apprima DSM 23815.</title>
        <authorList>
            <person name="Hemp J."/>
            <person name="Ward L.M."/>
            <person name="Pace L.A."/>
            <person name="Fischer W.W."/>
        </authorList>
    </citation>
    <scope>NUCLEOTIDE SEQUENCE [LARGE SCALE GENOMIC DNA]</scope>
    <source>
        <strain evidence="3 4">P3M-1</strain>
    </source>
</reference>
<gene>
    <name evidence="3" type="ORF">ADN00_02290</name>
</gene>
<keyword evidence="1" id="KW-0812">Transmembrane</keyword>
<name>A0A0P6XSD9_9CHLR</name>
<dbReference type="AlphaFoldDB" id="A0A0P6XSD9"/>
<dbReference type="InterPro" id="IPR047793">
    <property type="entry name" value="LiaF_C"/>
</dbReference>
<dbReference type="Proteomes" id="UP000050417">
    <property type="component" value="Unassembled WGS sequence"/>
</dbReference>
<evidence type="ECO:0000313" key="3">
    <source>
        <dbReference type="EMBL" id="KPL79649.1"/>
    </source>
</evidence>
<dbReference type="EMBL" id="LGCL01000010">
    <property type="protein sequence ID" value="KPL79649.1"/>
    <property type="molecule type" value="Genomic_DNA"/>
</dbReference>
<comment type="caution">
    <text evidence="3">The sequence shown here is derived from an EMBL/GenBank/DDBJ whole genome shotgun (WGS) entry which is preliminary data.</text>
</comment>
<dbReference type="InterPro" id="IPR024425">
    <property type="entry name" value="LiaF-like_C"/>
</dbReference>
<keyword evidence="4" id="KW-1185">Reference proteome</keyword>